<name>A0A6I1IM79_9BURK</name>
<dbReference type="RefSeq" id="WP_152282325.1">
    <property type="nucleotide sequence ID" value="NZ_WFLI01000008.1"/>
</dbReference>
<sequence>MNIVTARAPRIIKSAVRRLAGGHGQTGLFCYGAFPIYRSGESLPQFNCDSTMTAPVVLDEHELTLFWRTKKNGKAEGMIADGVSKSMHWR</sequence>
<keyword evidence="2" id="KW-1185">Reference proteome</keyword>
<evidence type="ECO:0000313" key="2">
    <source>
        <dbReference type="Proteomes" id="UP000468717"/>
    </source>
</evidence>
<proteinExistence type="predicted"/>
<evidence type="ECO:0000313" key="1">
    <source>
        <dbReference type="EMBL" id="KAB8065251.1"/>
    </source>
</evidence>
<dbReference type="AlphaFoldDB" id="A0A6I1IM79"/>
<dbReference type="Proteomes" id="UP000468717">
    <property type="component" value="Unassembled WGS sequence"/>
</dbReference>
<reference evidence="1 2" key="1">
    <citation type="submission" date="2019-10" db="EMBL/GenBank/DDBJ databases">
        <title>Three novel species isolated from a subtropical stream in China.</title>
        <authorList>
            <person name="Lu H."/>
        </authorList>
    </citation>
    <scope>NUCLEOTIDE SEQUENCE [LARGE SCALE GENOMIC DNA]</scope>
    <source>
        <strain evidence="1 2">FT13W</strain>
    </source>
</reference>
<accession>A0A6I1IM79</accession>
<protein>
    <submittedName>
        <fullName evidence="1">Uncharacterized protein</fullName>
    </submittedName>
</protein>
<dbReference type="EMBL" id="WFLI01000008">
    <property type="protein sequence ID" value="KAB8065251.1"/>
    <property type="molecule type" value="Genomic_DNA"/>
</dbReference>
<organism evidence="1 2">
    <name type="scientific">Janthinobacterium violaceinigrum</name>
    <dbReference type="NCBI Taxonomy" id="2654252"/>
    <lineage>
        <taxon>Bacteria</taxon>
        <taxon>Pseudomonadati</taxon>
        <taxon>Pseudomonadota</taxon>
        <taxon>Betaproteobacteria</taxon>
        <taxon>Burkholderiales</taxon>
        <taxon>Oxalobacteraceae</taxon>
        <taxon>Janthinobacterium</taxon>
    </lineage>
</organism>
<gene>
    <name evidence="1" type="ORF">GCN75_09630</name>
</gene>
<comment type="caution">
    <text evidence="1">The sequence shown here is derived from an EMBL/GenBank/DDBJ whole genome shotgun (WGS) entry which is preliminary data.</text>
</comment>